<evidence type="ECO:0000313" key="4">
    <source>
        <dbReference type="EMBL" id="QDU65419.1"/>
    </source>
</evidence>
<dbReference type="Proteomes" id="UP000316921">
    <property type="component" value="Chromosome"/>
</dbReference>
<feature type="region of interest" description="Disordered" evidence="1">
    <location>
        <begin position="871"/>
        <end position="892"/>
    </location>
</feature>
<keyword evidence="2" id="KW-0812">Transmembrane</keyword>
<accession>A0A518BEK2</accession>
<evidence type="ECO:0000256" key="2">
    <source>
        <dbReference type="SAM" id="Phobius"/>
    </source>
</evidence>
<feature type="transmembrane region" description="Helical" evidence="2">
    <location>
        <begin position="844"/>
        <end position="864"/>
    </location>
</feature>
<dbReference type="EMBL" id="CP036287">
    <property type="protein sequence ID" value="QDU65419.1"/>
    <property type="molecule type" value="Genomic_DNA"/>
</dbReference>
<dbReference type="Pfam" id="PF12770">
    <property type="entry name" value="CHAT"/>
    <property type="match status" value="1"/>
</dbReference>
<sequence length="892" mass="93974">MPRALPAAPRQDSASAETQPFGDPIAALEAYDFGSPPPPQRQLQLVIEVDRALAEGATLLTEAYESYAYLVYVCDTGKLDYPEDWLGLIERATLAYARHGNGTYRRYLESLLFGKEGRSYELRRLIAMSDALIEAYGATDPLALKLACKAADHARAVGDVEDALSRIDAVLALDPGAAILADAYSLRGQTLLGIGLPDVAALDVARAFEQAESALEQSIEAGAPDDQALGTVLFRAADFYVLIQRYDEALAAVERLEGLKSSDGTRIALANLQRGIAILERNRRALARGEARPADELEWARTALELASRMAEAYPTTGVLASILLGDIALLRGDLDLCRRSLDRARVLLGRRFDADSGNGNRARLIGLLEVGEAQLALESGDPTKVSQALVRLEQAYDQLLASWASTPLRPGGVGFLHERSRRVVLTTLCRLEIAVHGDQGAGRAFDALLRAQSLSTLARQRGAPSVDLSGLRSILGAGEGVVAFVPSVGSSWVFAVDRDRLEAEEVVSGELLRDEIAFVNQSLRIAPRGVVGEIDEVQRRCAGLREKLLPSRVGELVDGWASIAFLGCELLGDVPVEFLTANPAESQPAVSRWPSAALIAQMRGVDLAATARPLAVVSSPSTSLDQASRWPSLAPLPPPGAEPDELARRLGLTGDACRSGDQARLAALEAAGTDAAVTALLVHGLYDGSRERPAGLLLADDHDQRLGAVYCADLDGLPTSPVVLLLTCGAARGPGRFGDDGATHLGGAFIGNGTHAVVLAAAEVSHAASLVFGEALIRELAAGASVAEAAAHARERVRATEGFAHPFHWAAFRVVGDGALRPFAGSDAMAAVLGSLPAGGISVQTYTIGALFLLTAVVSAIALSRRRSAAGVPPGCQHPSEPVGAARCGTD</sequence>
<feature type="domain" description="CHAT" evidence="3">
    <location>
        <begin position="547"/>
        <end position="818"/>
    </location>
</feature>
<keyword evidence="5" id="KW-1185">Reference proteome</keyword>
<dbReference type="SUPFAM" id="SSF48452">
    <property type="entry name" value="TPR-like"/>
    <property type="match status" value="1"/>
</dbReference>
<evidence type="ECO:0000256" key="1">
    <source>
        <dbReference type="SAM" id="MobiDB-lite"/>
    </source>
</evidence>
<protein>
    <submittedName>
        <fullName evidence="4">CHAT domain protein</fullName>
    </submittedName>
</protein>
<keyword evidence="2" id="KW-0472">Membrane</keyword>
<gene>
    <name evidence="4" type="ORF">Pla133_04840</name>
</gene>
<reference evidence="4 5" key="1">
    <citation type="submission" date="2019-02" db="EMBL/GenBank/DDBJ databases">
        <title>Deep-cultivation of Planctomycetes and their phenomic and genomic characterization uncovers novel biology.</title>
        <authorList>
            <person name="Wiegand S."/>
            <person name="Jogler M."/>
            <person name="Boedeker C."/>
            <person name="Pinto D."/>
            <person name="Vollmers J."/>
            <person name="Rivas-Marin E."/>
            <person name="Kohn T."/>
            <person name="Peeters S.H."/>
            <person name="Heuer A."/>
            <person name="Rast P."/>
            <person name="Oberbeckmann S."/>
            <person name="Bunk B."/>
            <person name="Jeske O."/>
            <person name="Meyerdierks A."/>
            <person name="Storesund J.E."/>
            <person name="Kallscheuer N."/>
            <person name="Luecker S."/>
            <person name="Lage O.M."/>
            <person name="Pohl T."/>
            <person name="Merkel B.J."/>
            <person name="Hornburger P."/>
            <person name="Mueller R.-W."/>
            <person name="Bruemmer F."/>
            <person name="Labrenz M."/>
            <person name="Spormann A.M."/>
            <person name="Op den Camp H."/>
            <person name="Overmann J."/>
            <person name="Amann R."/>
            <person name="Jetten M.S.M."/>
            <person name="Mascher T."/>
            <person name="Medema M.H."/>
            <person name="Devos D.P."/>
            <person name="Kaster A.-K."/>
            <person name="Ovreas L."/>
            <person name="Rohde M."/>
            <person name="Galperin M.Y."/>
            <person name="Jogler C."/>
        </authorList>
    </citation>
    <scope>NUCLEOTIDE SEQUENCE [LARGE SCALE GENOMIC DNA]</scope>
    <source>
        <strain evidence="4 5">Pla133</strain>
    </source>
</reference>
<dbReference type="InterPro" id="IPR011990">
    <property type="entry name" value="TPR-like_helical_dom_sf"/>
</dbReference>
<dbReference type="InterPro" id="IPR024983">
    <property type="entry name" value="CHAT_dom"/>
</dbReference>
<proteinExistence type="predicted"/>
<name>A0A518BEK2_9BACT</name>
<dbReference type="RefSeq" id="WP_145061999.1">
    <property type="nucleotide sequence ID" value="NZ_CP036287.1"/>
</dbReference>
<dbReference type="KEGG" id="pbap:Pla133_04840"/>
<dbReference type="Gene3D" id="1.25.40.10">
    <property type="entry name" value="Tetratricopeptide repeat domain"/>
    <property type="match status" value="1"/>
</dbReference>
<keyword evidence="2" id="KW-1133">Transmembrane helix</keyword>
<evidence type="ECO:0000259" key="3">
    <source>
        <dbReference type="Pfam" id="PF12770"/>
    </source>
</evidence>
<organism evidence="4 5">
    <name type="scientific">Engelhardtia mirabilis</name>
    <dbReference type="NCBI Taxonomy" id="2528011"/>
    <lineage>
        <taxon>Bacteria</taxon>
        <taxon>Pseudomonadati</taxon>
        <taxon>Planctomycetota</taxon>
        <taxon>Planctomycetia</taxon>
        <taxon>Planctomycetia incertae sedis</taxon>
        <taxon>Engelhardtia</taxon>
    </lineage>
</organism>
<evidence type="ECO:0000313" key="5">
    <source>
        <dbReference type="Proteomes" id="UP000316921"/>
    </source>
</evidence>
<dbReference type="AlphaFoldDB" id="A0A518BEK2"/>